<accession>A0A8H9I4Z4</accession>
<evidence type="ECO:0000313" key="3">
    <source>
        <dbReference type="Proteomes" id="UP000623776"/>
    </source>
</evidence>
<sequence length="120" mass="13724">MTESSPHPPNPPQDTRPPQIVYALYLAGLFTANITLLIGVIVAYVYRREAAPWLQAHYRYLIRTFWIGSLYFLVTFTLTLLFLGALLWPLLALWLGVRCTLGWLAVRKGQPPARPGSWLW</sequence>
<organism evidence="2 3">
    <name type="scientific">Vreelandella hamiltonii</name>
    <dbReference type="NCBI Taxonomy" id="502829"/>
    <lineage>
        <taxon>Bacteria</taxon>
        <taxon>Pseudomonadati</taxon>
        <taxon>Pseudomonadota</taxon>
        <taxon>Gammaproteobacteria</taxon>
        <taxon>Oceanospirillales</taxon>
        <taxon>Halomonadaceae</taxon>
        <taxon>Vreelandella</taxon>
    </lineage>
</organism>
<dbReference type="Proteomes" id="UP000623776">
    <property type="component" value="Unassembled WGS sequence"/>
</dbReference>
<keyword evidence="1" id="KW-1133">Transmembrane helix</keyword>
<keyword evidence="1" id="KW-0472">Membrane</keyword>
<dbReference type="AlphaFoldDB" id="A0A8H9I4Z4"/>
<gene>
    <name evidence="2" type="ORF">GCM10007157_27810</name>
</gene>
<comment type="caution">
    <text evidence="2">The sequence shown here is derived from an EMBL/GenBank/DDBJ whole genome shotgun (WGS) entry which is preliminary data.</text>
</comment>
<keyword evidence="1" id="KW-0812">Transmembrane</keyword>
<proteinExistence type="predicted"/>
<keyword evidence="3" id="KW-1185">Reference proteome</keyword>
<reference evidence="3" key="1">
    <citation type="journal article" date="2019" name="Int. J. Syst. Evol. Microbiol.">
        <title>The Global Catalogue of Microorganisms (GCM) 10K type strain sequencing project: providing services to taxonomists for standard genome sequencing and annotation.</title>
        <authorList>
            <consortium name="The Broad Institute Genomics Platform"/>
            <consortium name="The Broad Institute Genome Sequencing Center for Infectious Disease"/>
            <person name="Wu L."/>
            <person name="Ma J."/>
        </authorList>
    </citation>
    <scope>NUCLEOTIDE SEQUENCE [LARGE SCALE GENOMIC DNA]</scope>
    <source>
        <strain evidence="3">KCTC 22154</strain>
    </source>
</reference>
<evidence type="ECO:0000256" key="1">
    <source>
        <dbReference type="SAM" id="Phobius"/>
    </source>
</evidence>
<protein>
    <submittedName>
        <fullName evidence="2">Membrane protein</fullName>
    </submittedName>
</protein>
<feature type="transmembrane region" description="Helical" evidence="1">
    <location>
        <begin position="58"/>
        <end position="80"/>
    </location>
</feature>
<name>A0A8H9I4Z4_9GAMM</name>
<dbReference type="RefSeq" id="WP_189463920.1">
    <property type="nucleotide sequence ID" value="NZ_BMXN01000019.1"/>
</dbReference>
<evidence type="ECO:0000313" key="2">
    <source>
        <dbReference type="EMBL" id="GGW34697.1"/>
    </source>
</evidence>
<feature type="transmembrane region" description="Helical" evidence="1">
    <location>
        <begin position="20"/>
        <end position="46"/>
    </location>
</feature>
<dbReference type="EMBL" id="BMXN01000019">
    <property type="protein sequence ID" value="GGW34697.1"/>
    <property type="molecule type" value="Genomic_DNA"/>
</dbReference>